<dbReference type="Proteomes" id="UP000000457">
    <property type="component" value="Segment"/>
</dbReference>
<dbReference type="GeneID" id="13993906"/>
<organism evidence="1 2">
    <name type="scientific">Cronobacter phage vB_CsaM_GAP32</name>
    <dbReference type="NCBI Taxonomy" id="1141136"/>
    <lineage>
        <taxon>Viruses</taxon>
        <taxon>Duplodnaviria</taxon>
        <taxon>Heunggongvirae</taxon>
        <taxon>Uroviricota</taxon>
        <taxon>Caudoviricetes</taxon>
        <taxon>Mimasvirus</taxon>
        <taxon>Mimasvirus GAP32</taxon>
    </lineage>
</organism>
<dbReference type="RefSeq" id="YP_006987271.1">
    <property type="nucleotide sequence ID" value="NC_019401.1"/>
</dbReference>
<gene>
    <name evidence="1" type="ORF">GAP32_166</name>
</gene>
<dbReference type="KEGG" id="vg:13993906"/>
<dbReference type="OrthoDB" id="41718at10239"/>
<sequence length="176" mass="20632">MKVLINTHHHDWDCETCGGSSSTTISFDNSELGYFEDGEPATCFTGKDGDLYTVLKELNSRLKERGISIDLKEFDDTLSEKYYEIMESLDWDFEAASTEQNEIISSYDKSYEEYILFYAEDSLIEHYSKHGIFLEFEETCDEIEYDDYDADEHDQYYSDLFDNGYTTDDSYTRDDE</sequence>
<reference evidence="1 2" key="1">
    <citation type="journal article" date="2014" name="Virology">
        <title>Supersize me: Cronobacter sakazakii phage GAP32.</title>
        <authorList>
            <person name="Abbasifar R."/>
            <person name="Griffiths M.W."/>
            <person name="Sabour P.M."/>
            <person name="Ackermann H.-W."/>
            <person name="Vandersteegen K."/>
            <person name="Lavigne R."/>
            <person name="Noben J.-P."/>
            <person name="Villa A.A."/>
            <person name="Abbasifar A."/>
            <person name="Nash J.H.E."/>
            <person name="Kropinski A.M."/>
        </authorList>
    </citation>
    <scope>NUCLEOTIDE SEQUENCE [LARGE SCALE GENOMIC DNA]</scope>
    <source>
        <strain evidence="1">GAP-32</strain>
    </source>
</reference>
<evidence type="ECO:0000313" key="1">
    <source>
        <dbReference type="EMBL" id="AFC21616.1"/>
    </source>
</evidence>
<evidence type="ECO:0000313" key="2">
    <source>
        <dbReference type="Proteomes" id="UP000000457"/>
    </source>
</evidence>
<accession>K4F5W4</accession>
<protein>
    <submittedName>
        <fullName evidence="1">Uncharacterized protein</fullName>
    </submittedName>
</protein>
<name>K4F5W4_9CAUD</name>
<keyword evidence="2" id="KW-1185">Reference proteome</keyword>
<dbReference type="EMBL" id="JN882285">
    <property type="protein sequence ID" value="AFC21616.1"/>
    <property type="molecule type" value="Genomic_DNA"/>
</dbReference>
<proteinExistence type="predicted"/>